<keyword evidence="7" id="KW-1185">Reference proteome</keyword>
<keyword evidence="6" id="KW-0436">Ligase</keyword>
<comment type="caution">
    <text evidence="6">The sequence shown here is derived from an EMBL/GenBank/DDBJ whole genome shotgun (WGS) entry which is preliminary data.</text>
</comment>
<feature type="binding site" evidence="4">
    <location>
        <begin position="132"/>
        <end position="140"/>
    </location>
    <ligand>
        <name>ATP</name>
        <dbReference type="ChEBI" id="CHEBI:30616"/>
    </ligand>
</feature>
<comment type="catalytic activity">
    <reaction evidence="5">
        <text>(6S)-5-formyl-5,6,7,8-tetrahydrofolate + ATP = (6R)-5,10-methenyltetrahydrofolate + ADP + phosphate</text>
        <dbReference type="Rhea" id="RHEA:10488"/>
        <dbReference type="ChEBI" id="CHEBI:30616"/>
        <dbReference type="ChEBI" id="CHEBI:43474"/>
        <dbReference type="ChEBI" id="CHEBI:57455"/>
        <dbReference type="ChEBI" id="CHEBI:57457"/>
        <dbReference type="ChEBI" id="CHEBI:456216"/>
        <dbReference type="EC" id="6.3.3.2"/>
    </reaction>
</comment>
<feature type="binding site" evidence="4">
    <location>
        <position position="54"/>
    </location>
    <ligand>
        <name>substrate</name>
    </ligand>
</feature>
<dbReference type="OrthoDB" id="9801938at2"/>
<organism evidence="6 7">
    <name type="scientific">Dolosicoccus paucivorans</name>
    <dbReference type="NCBI Taxonomy" id="84521"/>
    <lineage>
        <taxon>Bacteria</taxon>
        <taxon>Bacillati</taxon>
        <taxon>Bacillota</taxon>
        <taxon>Bacilli</taxon>
        <taxon>Lactobacillales</taxon>
        <taxon>Aerococcaceae</taxon>
        <taxon>Dolosicoccus</taxon>
    </lineage>
</organism>
<dbReference type="PANTHER" id="PTHR23407:SF1">
    <property type="entry name" value="5-FORMYLTETRAHYDROFOLATE CYCLO-LIGASE"/>
    <property type="match status" value="1"/>
</dbReference>
<proteinExistence type="inferred from homology"/>
<protein>
    <recommendedName>
        <fullName evidence="5">5-formyltetrahydrofolate cyclo-ligase</fullName>
        <ecNumber evidence="5">6.3.3.2</ecNumber>
    </recommendedName>
</protein>
<dbReference type="Gene3D" id="3.40.50.10420">
    <property type="entry name" value="NagB/RpiA/CoA transferase-like"/>
    <property type="match status" value="1"/>
</dbReference>
<dbReference type="Pfam" id="PF01812">
    <property type="entry name" value="5-FTHF_cyc-lig"/>
    <property type="match status" value="1"/>
</dbReference>
<evidence type="ECO:0000256" key="2">
    <source>
        <dbReference type="ARBA" id="ARBA00022741"/>
    </source>
</evidence>
<dbReference type="RefSeq" id="WP_102227978.1">
    <property type="nucleotide sequence ID" value="NZ_PNFY01000031.1"/>
</dbReference>
<dbReference type="GO" id="GO:0035999">
    <property type="term" value="P:tetrahydrofolate interconversion"/>
    <property type="evidence" value="ECO:0007669"/>
    <property type="project" value="TreeGrafter"/>
</dbReference>
<evidence type="ECO:0000256" key="3">
    <source>
        <dbReference type="ARBA" id="ARBA00022840"/>
    </source>
</evidence>
<evidence type="ECO:0000256" key="4">
    <source>
        <dbReference type="PIRSR" id="PIRSR006806-1"/>
    </source>
</evidence>
<keyword evidence="2 4" id="KW-0547">Nucleotide-binding</keyword>
<evidence type="ECO:0000313" key="7">
    <source>
        <dbReference type="Proteomes" id="UP000235682"/>
    </source>
</evidence>
<name>A0A2N6SLN4_9LACT</name>
<feature type="binding site" evidence="4">
    <location>
        <begin position="3"/>
        <end position="7"/>
    </location>
    <ligand>
        <name>ATP</name>
        <dbReference type="ChEBI" id="CHEBI:30616"/>
    </ligand>
</feature>
<dbReference type="NCBIfam" id="TIGR02727">
    <property type="entry name" value="MTHFS_bact"/>
    <property type="match status" value="1"/>
</dbReference>
<dbReference type="SUPFAM" id="SSF100950">
    <property type="entry name" value="NagB/RpiA/CoA transferase-like"/>
    <property type="match status" value="1"/>
</dbReference>
<sequence length="188" mass="21965">MTKQSIRQDTLNALDQMPQALRQVYEDNLLHQLLNKIQRESIKTIGFYYGFHPEIMTPHFFDTLWQEGVQIYLPRMQPKRQLTFHRYQDQDPLDVAFKDRVYQPYNEAKSIDPSQLDLLIVPGVAFKLDGHRIGHGGGYYDRLLEKSTMPTIALVFPQQVYKADAWNVQAHDCAVESLLIARKENEED</sequence>
<dbReference type="InterPro" id="IPR002698">
    <property type="entry name" value="FTHF_cligase"/>
</dbReference>
<dbReference type="Proteomes" id="UP000235682">
    <property type="component" value="Unassembled WGS sequence"/>
</dbReference>
<comment type="cofactor">
    <cofactor evidence="5">
        <name>Mg(2+)</name>
        <dbReference type="ChEBI" id="CHEBI:18420"/>
    </cofactor>
</comment>
<dbReference type="PIRSF" id="PIRSF006806">
    <property type="entry name" value="FTHF_cligase"/>
    <property type="match status" value="1"/>
</dbReference>
<dbReference type="GO" id="GO:0030272">
    <property type="term" value="F:5-formyltetrahydrofolate cyclo-ligase activity"/>
    <property type="evidence" value="ECO:0007669"/>
    <property type="project" value="UniProtKB-EC"/>
</dbReference>
<dbReference type="InterPro" id="IPR037171">
    <property type="entry name" value="NagB/RpiA_transferase-like"/>
</dbReference>
<dbReference type="GO" id="GO:0046872">
    <property type="term" value="F:metal ion binding"/>
    <property type="evidence" value="ECO:0007669"/>
    <property type="project" value="UniProtKB-KW"/>
</dbReference>
<gene>
    <name evidence="6" type="ORF">CJ205_06850</name>
</gene>
<dbReference type="InterPro" id="IPR024185">
    <property type="entry name" value="FTHF_cligase-like_sf"/>
</dbReference>
<dbReference type="GO" id="GO:0005524">
    <property type="term" value="F:ATP binding"/>
    <property type="evidence" value="ECO:0007669"/>
    <property type="project" value="UniProtKB-KW"/>
</dbReference>
<evidence type="ECO:0000313" key="6">
    <source>
        <dbReference type="EMBL" id="PMC57982.1"/>
    </source>
</evidence>
<dbReference type="EC" id="6.3.3.2" evidence="5"/>
<comment type="similarity">
    <text evidence="1 5">Belongs to the 5-formyltetrahydrofolate cyclo-ligase family.</text>
</comment>
<reference evidence="6 7" key="1">
    <citation type="submission" date="2017-09" db="EMBL/GenBank/DDBJ databases">
        <title>Bacterial strain isolated from the female urinary microbiota.</title>
        <authorList>
            <person name="Thomas-White K."/>
            <person name="Kumar N."/>
            <person name="Forster S."/>
            <person name="Putonti C."/>
            <person name="Lawley T."/>
            <person name="Wolfe A.J."/>
        </authorList>
    </citation>
    <scope>NUCLEOTIDE SEQUENCE [LARGE SCALE GENOMIC DNA]</scope>
    <source>
        <strain evidence="6 7">UMB0852</strain>
    </source>
</reference>
<dbReference type="GO" id="GO:0009396">
    <property type="term" value="P:folic acid-containing compound biosynthetic process"/>
    <property type="evidence" value="ECO:0007669"/>
    <property type="project" value="TreeGrafter"/>
</dbReference>
<dbReference type="STRING" id="84521.SAMN04487994_10733"/>
<dbReference type="PANTHER" id="PTHR23407">
    <property type="entry name" value="ATPASE INHIBITOR/5-FORMYLTETRAHYDROFOLATE CYCLO-LIGASE"/>
    <property type="match status" value="1"/>
</dbReference>
<evidence type="ECO:0000256" key="1">
    <source>
        <dbReference type="ARBA" id="ARBA00010638"/>
    </source>
</evidence>
<accession>A0A2N6SLN4</accession>
<evidence type="ECO:0000256" key="5">
    <source>
        <dbReference type="RuleBase" id="RU361279"/>
    </source>
</evidence>
<keyword evidence="5" id="KW-0460">Magnesium</keyword>
<dbReference type="EMBL" id="PNHE01000032">
    <property type="protein sequence ID" value="PMC57982.1"/>
    <property type="molecule type" value="Genomic_DNA"/>
</dbReference>
<keyword evidence="5" id="KW-0479">Metal-binding</keyword>
<dbReference type="AlphaFoldDB" id="A0A2N6SLN4"/>
<keyword evidence="3 4" id="KW-0067">ATP-binding</keyword>